<feature type="transmembrane region" description="Helical" evidence="1">
    <location>
        <begin position="38"/>
        <end position="56"/>
    </location>
</feature>
<proteinExistence type="predicted"/>
<name>A0ABS8K2V5_9BURK</name>
<protein>
    <submittedName>
        <fullName evidence="2">Pilus assembly protein PilP</fullName>
    </submittedName>
</protein>
<sequence length="312" mass="32514">MSTSFLDAGNLAHPSAGFSRWIKQARLPLEAWSAQRRALVAALLAALVFGVGAYGWQAADLSGLAASRAALASSTARLADAQQAVARLPSLRRETGTLIGTASTAVTSGSADDVRIVSELATQNGVALLGLEPGTASGEGAERMRPLRLTARTDFVHLMAFFHGLAQLPVLIVPVDVTVKQDGNALAMNATLHVFDALPSARGAAVADAAAASLHADDANDDDEEVVFFDPFARAQMSASGFPLDAARLRLVGMLRDRTRALALLDTPEGTTTVGTGHRLGVERVMRLDADGITLANGSATRTLTLMSMEAS</sequence>
<comment type="caution">
    <text evidence="2">The sequence shown here is derived from an EMBL/GenBank/DDBJ whole genome shotgun (WGS) entry which is preliminary data.</text>
</comment>
<accession>A0ABS8K2V5</accession>
<dbReference type="Proteomes" id="UP001431019">
    <property type="component" value="Unassembled WGS sequence"/>
</dbReference>
<keyword evidence="1" id="KW-0472">Membrane</keyword>
<dbReference type="InterPro" id="IPR014717">
    <property type="entry name" value="Transl_elong_EF1B/ribsomal_bS6"/>
</dbReference>
<reference evidence="2 3" key="1">
    <citation type="submission" date="2021-11" db="EMBL/GenBank/DDBJ databases">
        <authorList>
            <person name="Oh E.-T."/>
            <person name="Kim S.-B."/>
        </authorList>
    </citation>
    <scope>NUCLEOTIDE SEQUENCE [LARGE SCALE GENOMIC DNA]</scope>
    <source>
        <strain evidence="2 3">MMS20-SJTR3</strain>
    </source>
</reference>
<dbReference type="Gene3D" id="3.30.70.60">
    <property type="match status" value="1"/>
</dbReference>
<evidence type="ECO:0000313" key="2">
    <source>
        <dbReference type="EMBL" id="MCC8396488.1"/>
    </source>
</evidence>
<gene>
    <name evidence="2" type="ORF">LJ656_28245</name>
</gene>
<dbReference type="EMBL" id="JAJITD010000018">
    <property type="protein sequence ID" value="MCC8396488.1"/>
    <property type="molecule type" value="Genomic_DNA"/>
</dbReference>
<evidence type="ECO:0000256" key="1">
    <source>
        <dbReference type="SAM" id="Phobius"/>
    </source>
</evidence>
<dbReference type="RefSeq" id="WP_230512817.1">
    <property type="nucleotide sequence ID" value="NZ_JAJITD010000018.1"/>
</dbReference>
<keyword evidence="1" id="KW-0812">Transmembrane</keyword>
<keyword evidence="1" id="KW-1133">Transmembrane helix</keyword>
<keyword evidence="3" id="KW-1185">Reference proteome</keyword>
<organism evidence="2 3">
    <name type="scientific">Paraburkholderia sejongensis</name>
    <dbReference type="NCBI Taxonomy" id="2886946"/>
    <lineage>
        <taxon>Bacteria</taxon>
        <taxon>Pseudomonadati</taxon>
        <taxon>Pseudomonadota</taxon>
        <taxon>Betaproteobacteria</taxon>
        <taxon>Burkholderiales</taxon>
        <taxon>Burkholderiaceae</taxon>
        <taxon>Paraburkholderia</taxon>
    </lineage>
</organism>
<evidence type="ECO:0000313" key="3">
    <source>
        <dbReference type="Proteomes" id="UP001431019"/>
    </source>
</evidence>